<dbReference type="Gene3D" id="3.40.50.300">
    <property type="entry name" value="P-loop containing nucleotide triphosphate hydrolases"/>
    <property type="match status" value="1"/>
</dbReference>
<evidence type="ECO:0000259" key="8">
    <source>
        <dbReference type="Pfam" id="PF12698"/>
    </source>
</evidence>
<accession>A0A0L7LSH1</accession>
<evidence type="ECO:0000313" key="10">
    <source>
        <dbReference type="Proteomes" id="UP000037510"/>
    </source>
</evidence>
<proteinExistence type="predicted"/>
<dbReference type="InterPro" id="IPR027417">
    <property type="entry name" value="P-loop_NTPase"/>
</dbReference>
<dbReference type="EMBL" id="JTDY01000183">
    <property type="protein sequence ID" value="KOB78402.1"/>
    <property type="molecule type" value="Genomic_DNA"/>
</dbReference>
<evidence type="ECO:0000256" key="1">
    <source>
        <dbReference type="ARBA" id="ARBA00004141"/>
    </source>
</evidence>
<dbReference type="GO" id="GO:0140359">
    <property type="term" value="F:ABC-type transporter activity"/>
    <property type="evidence" value="ECO:0007669"/>
    <property type="project" value="InterPro"/>
</dbReference>
<keyword evidence="10" id="KW-1185">Reference proteome</keyword>
<dbReference type="GO" id="GO:0005319">
    <property type="term" value="F:lipid transporter activity"/>
    <property type="evidence" value="ECO:0007669"/>
    <property type="project" value="TreeGrafter"/>
</dbReference>
<comment type="caution">
    <text evidence="9">The sequence shown here is derived from an EMBL/GenBank/DDBJ whole genome shotgun (WGS) entry which is preliminary data.</text>
</comment>
<dbReference type="Proteomes" id="UP000037510">
    <property type="component" value="Unassembled WGS sequence"/>
</dbReference>
<dbReference type="PANTHER" id="PTHR19229:SF36">
    <property type="entry name" value="ATP-BINDING CASSETTE SUB-FAMILY A MEMBER 2"/>
    <property type="match status" value="1"/>
</dbReference>
<protein>
    <recommendedName>
        <fullName evidence="8">ABC-2 type transporter transmembrane domain-containing protein</fullName>
    </recommendedName>
</protein>
<dbReference type="SUPFAM" id="SSF52540">
    <property type="entry name" value="P-loop containing nucleoside triphosphate hydrolases"/>
    <property type="match status" value="1"/>
</dbReference>
<evidence type="ECO:0000256" key="7">
    <source>
        <dbReference type="SAM" id="Phobius"/>
    </source>
</evidence>
<dbReference type="InterPro" id="IPR026082">
    <property type="entry name" value="ABCA"/>
</dbReference>
<keyword evidence="3 7" id="KW-0812">Transmembrane</keyword>
<dbReference type="InterPro" id="IPR013525">
    <property type="entry name" value="ABC2_TM"/>
</dbReference>
<evidence type="ECO:0000256" key="5">
    <source>
        <dbReference type="ARBA" id="ARBA00022989"/>
    </source>
</evidence>
<keyword evidence="5 7" id="KW-1133">Transmembrane helix</keyword>
<feature type="transmembrane region" description="Helical" evidence="7">
    <location>
        <begin position="301"/>
        <end position="328"/>
    </location>
</feature>
<name>A0A0L7LSH1_OPEBR</name>
<gene>
    <name evidence="9" type="ORF">OBRU01_02415</name>
</gene>
<evidence type="ECO:0000256" key="6">
    <source>
        <dbReference type="ARBA" id="ARBA00023136"/>
    </source>
</evidence>
<evidence type="ECO:0000256" key="2">
    <source>
        <dbReference type="ARBA" id="ARBA00022448"/>
    </source>
</evidence>
<organism evidence="9 10">
    <name type="scientific">Operophtera brumata</name>
    <name type="common">Winter moth</name>
    <name type="synonym">Phalaena brumata</name>
    <dbReference type="NCBI Taxonomy" id="104452"/>
    <lineage>
        <taxon>Eukaryota</taxon>
        <taxon>Metazoa</taxon>
        <taxon>Ecdysozoa</taxon>
        <taxon>Arthropoda</taxon>
        <taxon>Hexapoda</taxon>
        <taxon>Insecta</taxon>
        <taxon>Pterygota</taxon>
        <taxon>Neoptera</taxon>
        <taxon>Endopterygota</taxon>
        <taxon>Lepidoptera</taxon>
        <taxon>Glossata</taxon>
        <taxon>Ditrysia</taxon>
        <taxon>Geometroidea</taxon>
        <taxon>Geometridae</taxon>
        <taxon>Larentiinae</taxon>
        <taxon>Operophtera</taxon>
    </lineage>
</organism>
<evidence type="ECO:0000256" key="3">
    <source>
        <dbReference type="ARBA" id="ARBA00022692"/>
    </source>
</evidence>
<reference evidence="9 10" key="1">
    <citation type="journal article" date="2015" name="Genome Biol. Evol.">
        <title>The genome of winter moth (Operophtera brumata) provides a genomic perspective on sexual dimorphism and phenology.</title>
        <authorList>
            <person name="Derks M.F."/>
            <person name="Smit S."/>
            <person name="Salis L."/>
            <person name="Schijlen E."/>
            <person name="Bossers A."/>
            <person name="Mateman C."/>
            <person name="Pijl A.S."/>
            <person name="de Ridder D."/>
            <person name="Groenen M.A."/>
            <person name="Visser M.E."/>
            <person name="Megens H.J."/>
        </authorList>
    </citation>
    <scope>NUCLEOTIDE SEQUENCE [LARGE SCALE GENOMIC DNA]</scope>
    <source>
        <strain evidence="9">WM2013NL</strain>
        <tissue evidence="9">Head and thorax</tissue>
    </source>
</reference>
<keyword evidence="2" id="KW-0813">Transport</keyword>
<feature type="transmembrane region" description="Helical" evidence="7">
    <location>
        <begin position="242"/>
        <end position="260"/>
    </location>
</feature>
<keyword evidence="4" id="KW-0677">Repeat</keyword>
<dbReference type="Pfam" id="PF12698">
    <property type="entry name" value="ABC2_membrane_3"/>
    <property type="match status" value="1"/>
</dbReference>
<comment type="subcellular location">
    <subcellularLocation>
        <location evidence="1">Membrane</location>
        <topology evidence="1">Multi-pass membrane protein</topology>
    </subcellularLocation>
</comment>
<evidence type="ECO:0000256" key="4">
    <source>
        <dbReference type="ARBA" id="ARBA00022737"/>
    </source>
</evidence>
<sequence>MLSVLSLGAVSSEQVSRLSGGTRRRVCVALAHGGGQPGGEEVSPAPILHWLVPHWAIWDMIVRLKEDRTILLTTHHLDEAEILSDQIVIMHKGQVHTTGSPIEIKRSLGSGYKLTVALPARHDACDAHERGKRVLAAVRDVVRNASSTLVACGGPRRGSRRQQMLALLRARYLHLSRNRSNPSMYSESGDSAYGGYSSTVANNKTRLVAWYNNKGHHAMPAYLNALSNAILRAHVADAGVCALVLVAYSAAAAGGAVPLVGARRSREKRLQLLAAVSPATYWACTLLWDMAIIAINMALTAAVMLAFGFPVFVERTNLPAICILILLFG</sequence>
<keyword evidence="6 7" id="KW-0472">Membrane</keyword>
<dbReference type="PANTHER" id="PTHR19229">
    <property type="entry name" value="ATP-BINDING CASSETTE TRANSPORTER SUBFAMILY A ABCA"/>
    <property type="match status" value="1"/>
</dbReference>
<evidence type="ECO:0000313" key="9">
    <source>
        <dbReference type="EMBL" id="KOB78402.1"/>
    </source>
</evidence>
<dbReference type="AlphaFoldDB" id="A0A0L7LSH1"/>
<dbReference type="STRING" id="104452.A0A0L7LSH1"/>
<feature type="domain" description="ABC-2 type transporter transmembrane" evidence="8">
    <location>
        <begin position="242"/>
        <end position="329"/>
    </location>
</feature>
<dbReference type="GO" id="GO:0016020">
    <property type="term" value="C:membrane"/>
    <property type="evidence" value="ECO:0007669"/>
    <property type="project" value="UniProtKB-SubCell"/>
</dbReference>